<dbReference type="AlphaFoldDB" id="A0A383UIT4"/>
<comment type="similarity">
    <text evidence="3">Belongs to the wax synthase family.</text>
</comment>
<name>A0A383UIT4_BLUHO</name>
<evidence type="ECO:0000313" key="11">
    <source>
        <dbReference type="EMBL" id="SZE99665.1"/>
    </source>
</evidence>
<dbReference type="EMBL" id="UNSH01000001">
    <property type="protein sequence ID" value="SZE99665.1"/>
    <property type="molecule type" value="Genomic_DNA"/>
</dbReference>
<comment type="subcellular location">
    <subcellularLocation>
        <location evidence="1">Membrane</location>
        <topology evidence="1">Multi-pass membrane protein</topology>
    </subcellularLocation>
</comment>
<feature type="transmembrane region" description="Helical" evidence="9">
    <location>
        <begin position="94"/>
        <end position="116"/>
    </location>
</feature>
<proteinExistence type="inferred from homology"/>
<feature type="region of interest" description="Disordered" evidence="8">
    <location>
        <begin position="132"/>
        <end position="162"/>
    </location>
</feature>
<comment type="pathway">
    <text evidence="2">Secondary metabolite biosynthesis.</text>
</comment>
<keyword evidence="6 9" id="KW-1133">Transmembrane helix</keyword>
<dbReference type="PANTHER" id="PTHR31595:SF57">
    <property type="entry name" value="OS04G0481900 PROTEIN"/>
    <property type="match status" value="1"/>
</dbReference>
<evidence type="ECO:0000313" key="12">
    <source>
        <dbReference type="Proteomes" id="UP000275772"/>
    </source>
</evidence>
<evidence type="ECO:0000256" key="3">
    <source>
        <dbReference type="ARBA" id="ARBA00007282"/>
    </source>
</evidence>
<sequence>MTTLFPHLSSTETAPTAQVIVARYLEYFTDGVNNGSIHPMVFPYYLWGYIILVIYLCIPHQNSPIIHAARWPILAYLTWFQWQLLWKCATVNLGMGFVSGVLSIMVILLGWTWLVFRDPQRDAKRLRRKKIQSSKPKYAESEGTSMLSADQNLRRRKPKSETNDFPADIQCIIADESYQYYWQPYPKNLWERIPWVVDLVTNLKGVGWNWAISSLPAFPPEVLKSLGEPIPEDSYTGISSVGVKVFHTRGQLLRSQIPRILVAFLALETTLLLMLKDPFFKFGVTTYALPSYLQTLPHSILRLYRQILEFCVITISLYINTAMAAVVISGVFGPRIFGLCAEPWYWPSFWGSFSVVLERGLDGFWAGFWHQSFRILFTAPTRYLIKNDLLKPHSSATILCSLMIAFGLSAIMHWAGCIAFFINTDAVRMGLFFMVQPIGILIQRALCAAFQPLLNKIPQNICYAGNFLYVLAWLFLTSDLFTEELVRGGITLLPASPVSIMQGLGFSETGPGWWSWPQLQIRWHTGDKWWTSGLTI</sequence>
<evidence type="ECO:0000259" key="10">
    <source>
        <dbReference type="Pfam" id="PF13813"/>
    </source>
</evidence>
<feature type="domain" description="Wax synthase" evidence="10">
    <location>
        <begin position="346"/>
        <end position="433"/>
    </location>
</feature>
<feature type="compositionally biased region" description="Polar residues" evidence="8">
    <location>
        <begin position="142"/>
        <end position="151"/>
    </location>
</feature>
<evidence type="ECO:0000256" key="2">
    <source>
        <dbReference type="ARBA" id="ARBA00005179"/>
    </source>
</evidence>
<keyword evidence="4" id="KW-0808">Transferase</keyword>
<evidence type="ECO:0000256" key="5">
    <source>
        <dbReference type="ARBA" id="ARBA00022692"/>
    </source>
</evidence>
<dbReference type="InterPro" id="IPR044851">
    <property type="entry name" value="Wax_synthase"/>
</dbReference>
<keyword evidence="7 9" id="KW-0472">Membrane</keyword>
<evidence type="ECO:0000256" key="7">
    <source>
        <dbReference type="ARBA" id="ARBA00023136"/>
    </source>
</evidence>
<gene>
    <name evidence="11" type="ORF">BLGHR1_10415</name>
</gene>
<accession>A0A383UIT4</accession>
<feature type="transmembrane region" description="Helical" evidence="9">
    <location>
        <begin position="396"/>
        <end position="422"/>
    </location>
</feature>
<reference evidence="11 12" key="1">
    <citation type="submission" date="2017-11" db="EMBL/GenBank/DDBJ databases">
        <authorList>
            <person name="Kracher B."/>
        </authorList>
    </citation>
    <scope>NUCLEOTIDE SEQUENCE [LARGE SCALE GENOMIC DNA]</scope>
    <source>
        <strain evidence="11 12">RACE1</strain>
    </source>
</reference>
<feature type="transmembrane region" description="Helical" evidence="9">
    <location>
        <begin position="317"/>
        <end position="337"/>
    </location>
</feature>
<dbReference type="Pfam" id="PF13813">
    <property type="entry name" value="MBOAT_2"/>
    <property type="match status" value="1"/>
</dbReference>
<keyword evidence="5 9" id="KW-0812">Transmembrane</keyword>
<dbReference type="GO" id="GO:0016020">
    <property type="term" value="C:membrane"/>
    <property type="evidence" value="ECO:0007669"/>
    <property type="project" value="UniProtKB-SubCell"/>
</dbReference>
<dbReference type="GO" id="GO:0008374">
    <property type="term" value="F:O-acyltransferase activity"/>
    <property type="evidence" value="ECO:0007669"/>
    <property type="project" value="InterPro"/>
</dbReference>
<evidence type="ECO:0000256" key="8">
    <source>
        <dbReference type="SAM" id="MobiDB-lite"/>
    </source>
</evidence>
<feature type="transmembrane region" description="Helical" evidence="9">
    <location>
        <begin position="41"/>
        <end position="58"/>
    </location>
</feature>
<evidence type="ECO:0000256" key="4">
    <source>
        <dbReference type="ARBA" id="ARBA00022679"/>
    </source>
</evidence>
<evidence type="ECO:0000256" key="9">
    <source>
        <dbReference type="SAM" id="Phobius"/>
    </source>
</evidence>
<evidence type="ECO:0000256" key="1">
    <source>
        <dbReference type="ARBA" id="ARBA00004141"/>
    </source>
</evidence>
<dbReference type="Proteomes" id="UP000275772">
    <property type="component" value="Unassembled WGS sequence"/>
</dbReference>
<dbReference type="VEuPathDB" id="FungiDB:BLGHR1_10415"/>
<protein>
    <recommendedName>
        <fullName evidence="10">Wax synthase domain-containing protein</fullName>
    </recommendedName>
</protein>
<dbReference type="GO" id="GO:0006629">
    <property type="term" value="P:lipid metabolic process"/>
    <property type="evidence" value="ECO:0007669"/>
    <property type="project" value="InterPro"/>
</dbReference>
<dbReference type="PANTHER" id="PTHR31595">
    <property type="entry name" value="LONG-CHAIN-ALCOHOL O-FATTY-ACYLTRANSFERASE 3-RELATED"/>
    <property type="match status" value="1"/>
</dbReference>
<dbReference type="InterPro" id="IPR032805">
    <property type="entry name" value="Wax_synthase_dom"/>
</dbReference>
<feature type="transmembrane region" description="Helical" evidence="9">
    <location>
        <begin position="65"/>
        <end position="82"/>
    </location>
</feature>
<evidence type="ECO:0000256" key="6">
    <source>
        <dbReference type="ARBA" id="ARBA00022989"/>
    </source>
</evidence>
<organism evidence="11 12">
    <name type="scientific">Blumeria hordei</name>
    <name type="common">Barley powdery mildew</name>
    <name type="synonym">Blumeria graminis f. sp. hordei</name>
    <dbReference type="NCBI Taxonomy" id="2867405"/>
    <lineage>
        <taxon>Eukaryota</taxon>
        <taxon>Fungi</taxon>
        <taxon>Dikarya</taxon>
        <taxon>Ascomycota</taxon>
        <taxon>Pezizomycotina</taxon>
        <taxon>Leotiomycetes</taxon>
        <taxon>Erysiphales</taxon>
        <taxon>Erysiphaceae</taxon>
        <taxon>Blumeria</taxon>
    </lineage>
</organism>